<dbReference type="PANTHER" id="PTHR33871:SF18">
    <property type="entry name" value="F24J8.12 PROTEIN"/>
    <property type="match status" value="1"/>
</dbReference>
<accession>A0AAD3T2I9</accession>
<dbReference type="Proteomes" id="UP001279734">
    <property type="component" value="Unassembled WGS sequence"/>
</dbReference>
<dbReference type="PANTHER" id="PTHR33871">
    <property type="entry name" value="OS05G0503100 PROTEIN-RELATED"/>
    <property type="match status" value="1"/>
</dbReference>
<evidence type="ECO:0000313" key="2">
    <source>
        <dbReference type="EMBL" id="GMH21592.1"/>
    </source>
</evidence>
<feature type="compositionally biased region" description="Basic and acidic residues" evidence="1">
    <location>
        <begin position="233"/>
        <end position="242"/>
    </location>
</feature>
<dbReference type="AlphaFoldDB" id="A0AAD3T2I9"/>
<sequence>MGSCLSKCTPKKISREASSPSLPVQDKLVVSQTPNWLPPSTSSSSSSSLSSSSSSSSSSYSCRTGNVAASSSCSSQSSTSSCASSISDSKDRSFSNEFLLSCIKQNQHIIQVDDLIRIGLLTTLPTKDIDCRSKVQPSLPDKQHPSPQRLGGSAPPAHKRPRASSPQLTRQKSFRREPERPVNQYSISSLRSPSPSRMFINGGDVSKSQQERNCSKRFAGAKCNGANALQSHAKRENNREVLLRPPSPRSSSRRHHHKEAAINRVASKTAEITVGQVMAEQDVESMPMEDIDNPLIALDCFIFL</sequence>
<dbReference type="EMBL" id="BSYO01000023">
    <property type="protein sequence ID" value="GMH21592.1"/>
    <property type="molecule type" value="Genomic_DNA"/>
</dbReference>
<protein>
    <submittedName>
        <fullName evidence="2">Uncharacterized protein</fullName>
    </submittedName>
</protein>
<comment type="caution">
    <text evidence="2">The sequence shown here is derived from an EMBL/GenBank/DDBJ whole genome shotgun (WGS) entry which is preliminary data.</text>
</comment>
<feature type="compositionally biased region" description="Polar residues" evidence="1">
    <location>
        <begin position="30"/>
        <end position="39"/>
    </location>
</feature>
<feature type="region of interest" description="Disordered" evidence="1">
    <location>
        <begin position="131"/>
        <end position="211"/>
    </location>
</feature>
<feature type="region of interest" description="Disordered" evidence="1">
    <location>
        <begin position="1"/>
        <end position="89"/>
    </location>
</feature>
<organism evidence="2 3">
    <name type="scientific">Nepenthes gracilis</name>
    <name type="common">Slender pitcher plant</name>
    <dbReference type="NCBI Taxonomy" id="150966"/>
    <lineage>
        <taxon>Eukaryota</taxon>
        <taxon>Viridiplantae</taxon>
        <taxon>Streptophyta</taxon>
        <taxon>Embryophyta</taxon>
        <taxon>Tracheophyta</taxon>
        <taxon>Spermatophyta</taxon>
        <taxon>Magnoliopsida</taxon>
        <taxon>eudicotyledons</taxon>
        <taxon>Gunneridae</taxon>
        <taxon>Pentapetalae</taxon>
        <taxon>Caryophyllales</taxon>
        <taxon>Nepenthaceae</taxon>
        <taxon>Nepenthes</taxon>
    </lineage>
</organism>
<evidence type="ECO:0000313" key="3">
    <source>
        <dbReference type="Proteomes" id="UP001279734"/>
    </source>
</evidence>
<reference evidence="2" key="1">
    <citation type="submission" date="2023-05" db="EMBL/GenBank/DDBJ databases">
        <title>Nepenthes gracilis genome sequencing.</title>
        <authorList>
            <person name="Fukushima K."/>
        </authorList>
    </citation>
    <scope>NUCLEOTIDE SEQUENCE</scope>
    <source>
        <strain evidence="2">SING2019-196</strain>
    </source>
</reference>
<gene>
    <name evidence="2" type="ORF">Nepgr_023434</name>
</gene>
<name>A0AAD3T2I9_NEPGR</name>
<feature type="region of interest" description="Disordered" evidence="1">
    <location>
        <begin position="232"/>
        <end position="256"/>
    </location>
</feature>
<feature type="compositionally biased region" description="Low complexity" evidence="1">
    <location>
        <begin position="40"/>
        <end position="61"/>
    </location>
</feature>
<feature type="compositionally biased region" description="Low complexity" evidence="1">
    <location>
        <begin position="186"/>
        <end position="197"/>
    </location>
</feature>
<keyword evidence="3" id="KW-1185">Reference proteome</keyword>
<proteinExistence type="predicted"/>
<feature type="compositionally biased region" description="Low complexity" evidence="1">
    <location>
        <begin position="70"/>
        <end position="87"/>
    </location>
</feature>
<evidence type="ECO:0000256" key="1">
    <source>
        <dbReference type="SAM" id="MobiDB-lite"/>
    </source>
</evidence>